<dbReference type="EMBL" id="VSSQ01036373">
    <property type="protein sequence ID" value="MPM88836.1"/>
    <property type="molecule type" value="Genomic_DNA"/>
</dbReference>
<gene>
    <name evidence="1" type="ORF">SDC9_135940</name>
</gene>
<sequence>MAGPHQCFDTFTYRGRVDLPQISGMGDRHEFGDLGSNQLPVRVIQRIERFTAGLRVDQQRRDAGEILHN</sequence>
<evidence type="ECO:0000313" key="1">
    <source>
        <dbReference type="EMBL" id="MPM88836.1"/>
    </source>
</evidence>
<organism evidence="1">
    <name type="scientific">bioreactor metagenome</name>
    <dbReference type="NCBI Taxonomy" id="1076179"/>
    <lineage>
        <taxon>unclassified sequences</taxon>
        <taxon>metagenomes</taxon>
        <taxon>ecological metagenomes</taxon>
    </lineage>
</organism>
<comment type="caution">
    <text evidence="1">The sequence shown here is derived from an EMBL/GenBank/DDBJ whole genome shotgun (WGS) entry which is preliminary data.</text>
</comment>
<reference evidence="1" key="1">
    <citation type="submission" date="2019-08" db="EMBL/GenBank/DDBJ databases">
        <authorList>
            <person name="Kucharzyk K."/>
            <person name="Murdoch R.W."/>
            <person name="Higgins S."/>
            <person name="Loffler F."/>
        </authorList>
    </citation>
    <scope>NUCLEOTIDE SEQUENCE</scope>
</reference>
<proteinExistence type="predicted"/>
<name>A0A645DHP4_9ZZZZ</name>
<accession>A0A645DHP4</accession>
<dbReference type="AlphaFoldDB" id="A0A645DHP4"/>
<protein>
    <submittedName>
        <fullName evidence="1">Uncharacterized protein</fullName>
    </submittedName>
</protein>